<dbReference type="EMBL" id="CP103416">
    <property type="protein sequence ID" value="UVW35069.1"/>
    <property type="molecule type" value="Genomic_DNA"/>
</dbReference>
<feature type="transmembrane region" description="Helical" evidence="2">
    <location>
        <begin position="106"/>
        <end position="127"/>
    </location>
</feature>
<comment type="similarity">
    <text evidence="1">Belongs to the YggT family.</text>
</comment>
<name>A0ABY5TSF4_9GAMM</name>
<evidence type="ECO:0000313" key="4">
    <source>
        <dbReference type="Proteomes" id="UP001059934"/>
    </source>
</evidence>
<gene>
    <name evidence="3" type="ORF">NYF23_00335</name>
</gene>
<feature type="transmembrane region" description="Helical" evidence="2">
    <location>
        <begin position="78"/>
        <end position="99"/>
    </location>
</feature>
<protein>
    <submittedName>
        <fullName evidence="3">YggT family protein</fullName>
    </submittedName>
</protein>
<dbReference type="InterPro" id="IPR003425">
    <property type="entry name" value="CCB3/YggT"/>
</dbReference>
<evidence type="ECO:0000313" key="3">
    <source>
        <dbReference type="EMBL" id="UVW35069.1"/>
    </source>
</evidence>
<keyword evidence="2" id="KW-1133">Transmembrane helix</keyword>
<reference evidence="3" key="1">
    <citation type="submission" date="2022-08" db="EMBL/GenBank/DDBJ databases">
        <title>Catabolic pathway analysis in culturable SAR92 clade bacteria reveals their overlooked roles in DMSP degradation in coastal seas.</title>
        <authorList>
            <person name="He X."/>
            <person name="Zhang X."/>
            <person name="Zhang Y."/>
        </authorList>
    </citation>
    <scope>NUCLEOTIDE SEQUENCE</scope>
    <source>
        <strain evidence="3">H455</strain>
    </source>
</reference>
<dbReference type="Pfam" id="PF02325">
    <property type="entry name" value="CCB3_YggT"/>
    <property type="match status" value="2"/>
</dbReference>
<sequence length="190" mass="20841">MNALGGTPIYILSLAVQICSFLLLIRLLLQLVQADFYNPISQTIFKLTAPIINPINKLLPTVGTLNLAVLAAAILVKWSFYLIMGLATGVGILDIVMYIPVAAFDLLYALIEVYFWGIFILAISSWVGTTNHPSVQLVGQITEPYLRPFRRFIPPIGMMDISPMVAILSLMIIRNKLLPILGGTVQSLVG</sequence>
<feature type="transmembrane region" description="Helical" evidence="2">
    <location>
        <begin position="152"/>
        <end position="173"/>
    </location>
</feature>
<keyword evidence="2" id="KW-0472">Membrane</keyword>
<organism evidence="3 4">
    <name type="scientific">SAR92 clade bacterium H455</name>
    <dbReference type="NCBI Taxonomy" id="2974818"/>
    <lineage>
        <taxon>Bacteria</taxon>
        <taxon>Pseudomonadati</taxon>
        <taxon>Pseudomonadota</taxon>
        <taxon>Gammaproteobacteria</taxon>
        <taxon>Cellvibrionales</taxon>
        <taxon>Porticoccaceae</taxon>
        <taxon>SAR92 clade</taxon>
    </lineage>
</organism>
<keyword evidence="2" id="KW-0812">Transmembrane</keyword>
<evidence type="ECO:0000256" key="2">
    <source>
        <dbReference type="SAM" id="Phobius"/>
    </source>
</evidence>
<accession>A0ABY5TSF4</accession>
<evidence type="ECO:0000256" key="1">
    <source>
        <dbReference type="ARBA" id="ARBA00010894"/>
    </source>
</evidence>
<dbReference type="PANTHER" id="PTHR33219:SF14">
    <property type="entry name" value="PROTEIN COFACTOR ASSEMBLY OF COMPLEX C SUBUNIT B CCB3, CHLOROPLASTIC-RELATED"/>
    <property type="match status" value="1"/>
</dbReference>
<dbReference type="PANTHER" id="PTHR33219">
    <property type="entry name" value="YLMG HOMOLOG PROTEIN 2, CHLOROPLASTIC"/>
    <property type="match status" value="1"/>
</dbReference>
<keyword evidence="4" id="KW-1185">Reference proteome</keyword>
<dbReference type="Proteomes" id="UP001059934">
    <property type="component" value="Chromosome"/>
</dbReference>
<proteinExistence type="inferred from homology"/>
<feature type="transmembrane region" description="Helical" evidence="2">
    <location>
        <begin position="9"/>
        <end position="29"/>
    </location>
</feature>